<evidence type="ECO:0000313" key="4">
    <source>
        <dbReference type="Proteomes" id="UP000076420"/>
    </source>
</evidence>
<gene>
    <name evidence="3" type="primary">106054691</name>
</gene>
<feature type="chain" id="PRO_5013016717" evidence="2">
    <location>
        <begin position="31"/>
        <end position="134"/>
    </location>
</feature>
<keyword evidence="2" id="KW-0732">Signal</keyword>
<feature type="region of interest" description="Disordered" evidence="1">
    <location>
        <begin position="66"/>
        <end position="112"/>
    </location>
</feature>
<reference evidence="3" key="1">
    <citation type="submission" date="2020-05" db="UniProtKB">
        <authorList>
            <consortium name="EnsemblMetazoa"/>
        </authorList>
    </citation>
    <scope>IDENTIFICATION</scope>
    <source>
        <strain evidence="3">BB02</strain>
    </source>
</reference>
<proteinExistence type="predicted"/>
<evidence type="ECO:0000256" key="2">
    <source>
        <dbReference type="SAM" id="SignalP"/>
    </source>
</evidence>
<protein>
    <submittedName>
        <fullName evidence="3">Uncharacterized protein</fullName>
    </submittedName>
</protein>
<organism evidence="3 4">
    <name type="scientific">Biomphalaria glabrata</name>
    <name type="common">Bloodfluke planorb</name>
    <name type="synonym">Freshwater snail</name>
    <dbReference type="NCBI Taxonomy" id="6526"/>
    <lineage>
        <taxon>Eukaryota</taxon>
        <taxon>Metazoa</taxon>
        <taxon>Spiralia</taxon>
        <taxon>Lophotrochozoa</taxon>
        <taxon>Mollusca</taxon>
        <taxon>Gastropoda</taxon>
        <taxon>Heterobranchia</taxon>
        <taxon>Euthyneura</taxon>
        <taxon>Panpulmonata</taxon>
        <taxon>Hygrophila</taxon>
        <taxon>Lymnaeoidea</taxon>
        <taxon>Planorbidae</taxon>
        <taxon>Biomphalaria</taxon>
    </lineage>
</organism>
<dbReference type="KEGG" id="bgt:106054691"/>
<dbReference type="AlphaFoldDB" id="A0A2C9KSC2"/>
<evidence type="ECO:0000313" key="3">
    <source>
        <dbReference type="EnsemblMetazoa" id="BGLB022901-PA"/>
    </source>
</evidence>
<dbReference type="VEuPathDB" id="VectorBase:BGLB022901"/>
<feature type="signal peptide" evidence="2">
    <location>
        <begin position="1"/>
        <end position="30"/>
    </location>
</feature>
<evidence type="ECO:0000256" key="1">
    <source>
        <dbReference type="SAM" id="MobiDB-lite"/>
    </source>
</evidence>
<dbReference type="EnsemblMetazoa" id="BGLB022901-RA">
    <property type="protein sequence ID" value="BGLB022901-PA"/>
    <property type="gene ID" value="BGLB022901"/>
</dbReference>
<accession>A0A2C9KSC2</accession>
<name>A0A2C9KSC2_BIOGL</name>
<sequence>MPRPVTTCPSQRQIVCVLLALTLTLSVTTAGPNNKRQYFIACSGWGPSCSMHMSGGLDTVPVVSISRPAPRREPPPPPMYLSRNRGGSHSGIPSLVTSGGWEPGTMGKRKNKSEFSRHLLDILTSADRQLHHVN</sequence>
<dbReference type="Proteomes" id="UP000076420">
    <property type="component" value="Unassembled WGS sequence"/>
</dbReference>